<evidence type="ECO:0000313" key="11">
    <source>
        <dbReference type="EMBL" id="OHT03262.1"/>
    </source>
</evidence>
<dbReference type="GO" id="GO:0006897">
    <property type="term" value="P:endocytosis"/>
    <property type="evidence" value="ECO:0007669"/>
    <property type="project" value="UniProtKB-KW"/>
</dbReference>
<comment type="caution">
    <text evidence="11">The sequence shown here is derived from an EMBL/GenBank/DDBJ whole genome shotgun (WGS) entry which is preliminary data.</text>
</comment>
<dbReference type="GO" id="GO:0005886">
    <property type="term" value="C:plasma membrane"/>
    <property type="evidence" value="ECO:0007669"/>
    <property type="project" value="UniProtKB-SubCell"/>
</dbReference>
<evidence type="ECO:0000256" key="9">
    <source>
        <dbReference type="PIRNR" id="PIRNR005992"/>
    </source>
</evidence>
<dbReference type="OrthoDB" id="10259133at2759"/>
<accession>A0A1J4K0I9</accession>
<dbReference type="InterPro" id="IPR036168">
    <property type="entry name" value="AP2_Mu_C_sf"/>
</dbReference>
<keyword evidence="8" id="KW-0168">Coated pit</keyword>
<dbReference type="InterPro" id="IPR011012">
    <property type="entry name" value="Longin-like_dom_sf"/>
</dbReference>
<feature type="domain" description="MHD" evidence="10">
    <location>
        <begin position="169"/>
        <end position="431"/>
    </location>
</feature>
<dbReference type="InterPro" id="IPR043512">
    <property type="entry name" value="Mu2_C"/>
</dbReference>
<evidence type="ECO:0000256" key="5">
    <source>
        <dbReference type="ARBA" id="ARBA00022583"/>
    </source>
</evidence>
<dbReference type="GO" id="GO:0006886">
    <property type="term" value="P:intracellular protein transport"/>
    <property type="evidence" value="ECO:0007669"/>
    <property type="project" value="UniProtKB-UniRule"/>
</dbReference>
<dbReference type="InterPro" id="IPR001392">
    <property type="entry name" value="Clathrin_mu"/>
</dbReference>
<dbReference type="CDD" id="cd09251">
    <property type="entry name" value="AP-2_Mu2_Cterm"/>
    <property type="match status" value="1"/>
</dbReference>
<keyword evidence="12" id="KW-1185">Reference proteome</keyword>
<dbReference type="Gene3D" id="2.60.40.1170">
    <property type="entry name" value="Mu homology domain, subdomain B"/>
    <property type="match status" value="2"/>
</dbReference>
<dbReference type="InterPro" id="IPR022775">
    <property type="entry name" value="AP_mu_sigma_su"/>
</dbReference>
<dbReference type="RefSeq" id="XP_068356398.1">
    <property type="nucleotide sequence ID" value="XM_068506767.1"/>
</dbReference>
<evidence type="ECO:0000256" key="7">
    <source>
        <dbReference type="ARBA" id="ARBA00023136"/>
    </source>
</evidence>
<dbReference type="InterPro" id="IPR028565">
    <property type="entry name" value="MHD"/>
</dbReference>
<dbReference type="Proteomes" id="UP000179807">
    <property type="component" value="Unassembled WGS sequence"/>
</dbReference>
<dbReference type="PROSITE" id="PS00991">
    <property type="entry name" value="CLAT_ADAPTOR_M_2"/>
    <property type="match status" value="1"/>
</dbReference>
<dbReference type="VEuPathDB" id="TrichDB:TRFO_29399"/>
<dbReference type="PROSITE" id="PS51072">
    <property type="entry name" value="MHD"/>
    <property type="match status" value="1"/>
</dbReference>
<evidence type="ECO:0000256" key="2">
    <source>
        <dbReference type="ARBA" id="ARBA00004277"/>
    </source>
</evidence>
<proteinExistence type="inferred from homology"/>
<dbReference type="Pfam" id="PF01217">
    <property type="entry name" value="Clat_adaptor_s"/>
    <property type="match status" value="1"/>
</dbReference>
<evidence type="ECO:0000256" key="1">
    <source>
        <dbReference type="ARBA" id="ARBA00004236"/>
    </source>
</evidence>
<keyword evidence="3 9" id="KW-0813">Transport</keyword>
<keyword evidence="5" id="KW-0254">Endocytosis</keyword>
<evidence type="ECO:0000259" key="10">
    <source>
        <dbReference type="PROSITE" id="PS51072"/>
    </source>
</evidence>
<name>A0A1J4K0I9_9EUKA</name>
<dbReference type="EMBL" id="MLAK01000834">
    <property type="protein sequence ID" value="OHT03262.1"/>
    <property type="molecule type" value="Genomic_DNA"/>
</dbReference>
<dbReference type="InterPro" id="IPR018240">
    <property type="entry name" value="Clathrin_mu_CS"/>
</dbReference>
<evidence type="ECO:0000256" key="8">
    <source>
        <dbReference type="ARBA" id="ARBA00023176"/>
    </source>
</evidence>
<dbReference type="Gene3D" id="3.30.450.60">
    <property type="match status" value="1"/>
</dbReference>
<reference evidence="11" key="1">
    <citation type="submission" date="2016-10" db="EMBL/GenBank/DDBJ databases">
        <authorList>
            <person name="Benchimol M."/>
            <person name="Almeida L.G."/>
            <person name="Vasconcelos A.T."/>
            <person name="Perreira-Neves A."/>
            <person name="Rosa I.A."/>
            <person name="Tasca T."/>
            <person name="Bogo M.R."/>
            <person name="de Souza W."/>
        </authorList>
    </citation>
    <scope>NUCLEOTIDE SEQUENCE [LARGE SCALE GENOMIC DNA]</scope>
    <source>
        <strain evidence="11">K</strain>
    </source>
</reference>
<dbReference type="GO" id="GO:0005905">
    <property type="term" value="C:clathrin-coated pit"/>
    <property type="evidence" value="ECO:0007669"/>
    <property type="project" value="UniProtKB-KW"/>
</dbReference>
<comment type="subcellular location">
    <subcellularLocation>
        <location evidence="1">Cell membrane</location>
    </subcellularLocation>
    <subcellularLocation>
        <location evidence="2">Membrane</location>
        <location evidence="2">Coated pit</location>
        <topology evidence="2">Peripheral membrane protein</topology>
        <orientation evidence="2">Cytoplasmic side</orientation>
    </subcellularLocation>
</comment>
<dbReference type="FunFam" id="3.30.450.60:FF:000002">
    <property type="entry name" value="AP-2 complex subunit mu, putative"/>
    <property type="match status" value="1"/>
</dbReference>
<evidence type="ECO:0000256" key="4">
    <source>
        <dbReference type="ARBA" id="ARBA00022475"/>
    </source>
</evidence>
<dbReference type="PRINTS" id="PR00314">
    <property type="entry name" value="CLATHRINADPT"/>
</dbReference>
<keyword evidence="6 9" id="KW-0653">Protein transport</keyword>
<comment type="similarity">
    <text evidence="9">Belongs to the adaptor complexes medium subunit family.</text>
</comment>
<sequence>MISAVFILDRSGEILCLRKYRNDFNKTVVDDYRINYVAANELSSPATFYNGFSFLHHYQDELYYVAMTRENANAGVIFQFLSKLPDVFSAIIPLTEVNRDNIKQNAPEILELLEEMIDSGYIQTTDVGSLRLLTHRRPRSVKVPISNEQVTIMATGAVSWRPQNVYYKNNEIFVEVGEKVTTLISPSGKILDSLVNGNIVLKVYLSGMPECKIGFNDKVTIDTEHKKGVPVVGTTSGIEVDDMVFHQCVKLTNFAQDRAITFIPPDGEFELMKYRKTSNIKVPFQITPMLHDLPGGNTEVKVIVKSTYDQQLTAHPFLLSIPMPDNAAKVKIASSIGVAKFVGSKNAVIWKVSRFPGQTQAEISCLVNCLASVKKESAATKITEPISAEFSIVMFSASGLSLRYMTIVEKSNYPMDRWIRYTTRAGKYEIRIV</sequence>
<gene>
    <name evidence="11" type="ORF">TRFO_29399</name>
</gene>
<dbReference type="SUPFAM" id="SSF64356">
    <property type="entry name" value="SNARE-like"/>
    <property type="match status" value="1"/>
</dbReference>
<dbReference type="PIRSF" id="PIRSF005992">
    <property type="entry name" value="Clathrin_mu"/>
    <property type="match status" value="1"/>
</dbReference>
<dbReference type="GO" id="GO:0030131">
    <property type="term" value="C:clathrin adaptor complex"/>
    <property type="evidence" value="ECO:0007669"/>
    <property type="project" value="UniProtKB-UniRule"/>
</dbReference>
<evidence type="ECO:0000313" key="12">
    <source>
        <dbReference type="Proteomes" id="UP000179807"/>
    </source>
</evidence>
<keyword evidence="4" id="KW-1003">Cell membrane</keyword>
<dbReference type="InterPro" id="IPR050431">
    <property type="entry name" value="Adaptor_comp_med_subunit"/>
</dbReference>
<dbReference type="GeneID" id="94841471"/>
<keyword evidence="7" id="KW-0472">Membrane</keyword>
<protein>
    <submittedName>
        <fullName evidence="11">Adaptor complexes medium subunit family protein</fullName>
    </submittedName>
</protein>
<organism evidence="11 12">
    <name type="scientific">Tritrichomonas foetus</name>
    <dbReference type="NCBI Taxonomy" id="1144522"/>
    <lineage>
        <taxon>Eukaryota</taxon>
        <taxon>Metamonada</taxon>
        <taxon>Parabasalia</taxon>
        <taxon>Tritrichomonadida</taxon>
        <taxon>Tritrichomonadidae</taxon>
        <taxon>Tritrichomonas</taxon>
    </lineage>
</organism>
<evidence type="ECO:0000256" key="3">
    <source>
        <dbReference type="ARBA" id="ARBA00022448"/>
    </source>
</evidence>
<dbReference type="AlphaFoldDB" id="A0A1J4K0I9"/>
<evidence type="ECO:0000256" key="6">
    <source>
        <dbReference type="ARBA" id="ARBA00022927"/>
    </source>
</evidence>
<dbReference type="PANTHER" id="PTHR10529">
    <property type="entry name" value="AP COMPLEX SUBUNIT MU"/>
    <property type="match status" value="1"/>
</dbReference>
<dbReference type="Pfam" id="PF00928">
    <property type="entry name" value="Adap_comp_sub"/>
    <property type="match status" value="1"/>
</dbReference>
<dbReference type="SUPFAM" id="SSF49447">
    <property type="entry name" value="Second domain of Mu2 adaptin subunit (ap50) of ap2 adaptor"/>
    <property type="match status" value="1"/>
</dbReference>